<dbReference type="InterPro" id="IPR012340">
    <property type="entry name" value="NA-bd_OB-fold"/>
</dbReference>
<dbReference type="Pfam" id="PF03459">
    <property type="entry name" value="TOBE"/>
    <property type="match status" value="1"/>
</dbReference>
<dbReference type="InterPro" id="IPR017871">
    <property type="entry name" value="ABC_transporter-like_CS"/>
</dbReference>
<sequence length="362" mass="39523">MATVTLRDIIKIYGEFVAIKGVDLDIEDGTFVVLVGPSGCGKSTILRMIAGLETISHGELKIDGKLVNDLPSRDRGISMVFQSYALYPHMSVSDNLGFGLRISGVPKDEIARRRGEAAKMLGLDPYMDRRPSQLSGGQRQRVAIGRAMVREPKVFLFDEPLSNLDAKLRNQTRIEIKRLQRQLGATVVFVTHDQVEAMTLADKIVVLNDGRVAQIGTPLEVFERPANIFVAGFMGAPSMNMLKAEVGPGNTIRAAGLDVPVPADRFSLPAQGTAVTLGIRPEDIVPEGHGTRPELGADFSAEVSFAEMLGNESLLFAELGGTEIVARMQHPRALEPNQQVRFRIDGARVHVFDNESQNSLLR</sequence>
<dbReference type="GO" id="GO:0005524">
    <property type="term" value="F:ATP binding"/>
    <property type="evidence" value="ECO:0007669"/>
    <property type="project" value="UniProtKB-KW"/>
</dbReference>
<dbReference type="Gene3D" id="3.40.50.300">
    <property type="entry name" value="P-loop containing nucleotide triphosphate hydrolases"/>
    <property type="match status" value="1"/>
</dbReference>
<dbReference type="SUPFAM" id="SSF50331">
    <property type="entry name" value="MOP-like"/>
    <property type="match status" value="1"/>
</dbReference>
<keyword evidence="3" id="KW-0813">Transport</keyword>
<dbReference type="InterPro" id="IPR003439">
    <property type="entry name" value="ABC_transporter-like_ATP-bd"/>
</dbReference>
<dbReference type="InterPro" id="IPR005116">
    <property type="entry name" value="Transp-assoc_OB_typ1"/>
</dbReference>
<proteinExistence type="inferred from homology"/>
<evidence type="ECO:0000313" key="7">
    <source>
        <dbReference type="EMBL" id="OEO30147.1"/>
    </source>
</evidence>
<dbReference type="Pfam" id="PF17912">
    <property type="entry name" value="OB_MalK"/>
    <property type="match status" value="1"/>
</dbReference>
<comment type="caution">
    <text evidence="7">The sequence shown here is derived from an EMBL/GenBank/DDBJ whole genome shotgun (WGS) entry which is preliminary data.</text>
</comment>
<reference evidence="7 8" key="1">
    <citation type="journal article" date="2015" name="Genome Announc.">
        <title>Genome Assemblies of Three Soil-Associated Devosia species: D. insulae, D. limi, and D. soli.</title>
        <authorList>
            <person name="Hassan Y.I."/>
            <person name="Lepp D."/>
            <person name="Zhou T."/>
        </authorList>
    </citation>
    <scope>NUCLEOTIDE SEQUENCE [LARGE SCALE GENOMIC DNA]</scope>
    <source>
        <strain evidence="7 8">DS-56</strain>
    </source>
</reference>
<evidence type="ECO:0000256" key="5">
    <source>
        <dbReference type="ARBA" id="ARBA00022840"/>
    </source>
</evidence>
<accession>A0A1E5XNG7</accession>
<dbReference type="Gene3D" id="2.40.50.100">
    <property type="match status" value="1"/>
</dbReference>
<feature type="domain" description="ABC transporter" evidence="6">
    <location>
        <begin position="4"/>
        <end position="234"/>
    </location>
</feature>
<dbReference type="OrthoDB" id="7817850at2"/>
<evidence type="ECO:0000256" key="3">
    <source>
        <dbReference type="ARBA" id="ARBA00022448"/>
    </source>
</evidence>
<name>A0A1E5XNG7_9HYPH</name>
<dbReference type="InterPro" id="IPR047641">
    <property type="entry name" value="ABC_transpr_MalK/UgpC-like"/>
</dbReference>
<dbReference type="SUPFAM" id="SSF52540">
    <property type="entry name" value="P-loop containing nucleoside triphosphate hydrolases"/>
    <property type="match status" value="1"/>
</dbReference>
<dbReference type="NCBIfam" id="NF008653">
    <property type="entry name" value="PRK11650.1"/>
    <property type="match status" value="1"/>
</dbReference>
<dbReference type="GO" id="GO:0016887">
    <property type="term" value="F:ATP hydrolysis activity"/>
    <property type="evidence" value="ECO:0007669"/>
    <property type="project" value="InterPro"/>
</dbReference>
<protein>
    <submittedName>
        <fullName evidence="7">Sugar ABC transporter ATP-binding protein</fullName>
    </submittedName>
</protein>
<dbReference type="AlphaFoldDB" id="A0A1E5XNG7"/>
<dbReference type="InterPro" id="IPR003593">
    <property type="entry name" value="AAA+_ATPase"/>
</dbReference>
<organism evidence="7 8">
    <name type="scientific">Devosia insulae DS-56</name>
    <dbReference type="NCBI Taxonomy" id="1116389"/>
    <lineage>
        <taxon>Bacteria</taxon>
        <taxon>Pseudomonadati</taxon>
        <taxon>Pseudomonadota</taxon>
        <taxon>Alphaproteobacteria</taxon>
        <taxon>Hyphomicrobiales</taxon>
        <taxon>Devosiaceae</taxon>
        <taxon>Devosia</taxon>
    </lineage>
</organism>
<dbReference type="GO" id="GO:0008643">
    <property type="term" value="P:carbohydrate transport"/>
    <property type="evidence" value="ECO:0007669"/>
    <property type="project" value="InterPro"/>
</dbReference>
<dbReference type="InterPro" id="IPR008995">
    <property type="entry name" value="Mo/tungstate-bd_C_term_dom"/>
</dbReference>
<dbReference type="Proteomes" id="UP000095463">
    <property type="component" value="Unassembled WGS sequence"/>
</dbReference>
<dbReference type="PANTHER" id="PTHR43875">
    <property type="entry name" value="MALTODEXTRIN IMPORT ATP-BINDING PROTEIN MSMX"/>
    <property type="match status" value="1"/>
</dbReference>
<dbReference type="Gene3D" id="2.40.50.140">
    <property type="entry name" value="Nucleic acid-binding proteins"/>
    <property type="match status" value="1"/>
</dbReference>
<dbReference type="InterPro" id="IPR027417">
    <property type="entry name" value="P-loop_NTPase"/>
</dbReference>
<keyword evidence="8" id="KW-1185">Reference proteome</keyword>
<gene>
    <name evidence="7" type="ORF">VW23_022750</name>
</gene>
<dbReference type="InterPro" id="IPR015855">
    <property type="entry name" value="ABC_transpr_MalK-like"/>
</dbReference>
<dbReference type="PROSITE" id="PS00211">
    <property type="entry name" value="ABC_TRANSPORTER_1"/>
    <property type="match status" value="1"/>
</dbReference>
<evidence type="ECO:0000259" key="6">
    <source>
        <dbReference type="PROSITE" id="PS50893"/>
    </source>
</evidence>
<dbReference type="PANTHER" id="PTHR43875:SF1">
    <property type="entry name" value="OSMOPROTECTIVE COMPOUNDS UPTAKE ATP-BINDING PROTEIN GGTA"/>
    <property type="match status" value="1"/>
</dbReference>
<keyword evidence="4" id="KW-0547">Nucleotide-binding</keyword>
<dbReference type="InterPro" id="IPR040582">
    <property type="entry name" value="OB_MalK-like"/>
</dbReference>
<comment type="similarity">
    <text evidence="2">Belongs to the ABC transporter superfamily.</text>
</comment>
<dbReference type="EMBL" id="LAJE02000228">
    <property type="protein sequence ID" value="OEO30147.1"/>
    <property type="molecule type" value="Genomic_DNA"/>
</dbReference>
<dbReference type="GO" id="GO:0140359">
    <property type="term" value="F:ABC-type transporter activity"/>
    <property type="evidence" value="ECO:0007669"/>
    <property type="project" value="InterPro"/>
</dbReference>
<evidence type="ECO:0000256" key="1">
    <source>
        <dbReference type="ARBA" id="ARBA00004417"/>
    </source>
</evidence>
<dbReference type="Pfam" id="PF00005">
    <property type="entry name" value="ABC_tran"/>
    <property type="match status" value="1"/>
</dbReference>
<evidence type="ECO:0000313" key="8">
    <source>
        <dbReference type="Proteomes" id="UP000095463"/>
    </source>
</evidence>
<evidence type="ECO:0000256" key="2">
    <source>
        <dbReference type="ARBA" id="ARBA00005417"/>
    </source>
</evidence>
<dbReference type="RefSeq" id="WP_069910626.1">
    <property type="nucleotide sequence ID" value="NZ_LAJE02000228.1"/>
</dbReference>
<dbReference type="FunFam" id="3.40.50.300:FF:000042">
    <property type="entry name" value="Maltose/maltodextrin ABC transporter, ATP-binding protein"/>
    <property type="match status" value="1"/>
</dbReference>
<evidence type="ECO:0000256" key="4">
    <source>
        <dbReference type="ARBA" id="ARBA00022741"/>
    </source>
</evidence>
<dbReference type="CDD" id="cd03301">
    <property type="entry name" value="ABC_MalK_N"/>
    <property type="match status" value="1"/>
</dbReference>
<comment type="subcellular location">
    <subcellularLocation>
        <location evidence="1">Cell inner membrane</location>
        <topology evidence="1">Peripheral membrane protein</topology>
    </subcellularLocation>
</comment>
<keyword evidence="5 7" id="KW-0067">ATP-binding</keyword>
<dbReference type="PROSITE" id="PS50893">
    <property type="entry name" value="ABC_TRANSPORTER_2"/>
    <property type="match status" value="1"/>
</dbReference>
<dbReference type="SMART" id="SM00382">
    <property type="entry name" value="AAA"/>
    <property type="match status" value="1"/>
</dbReference>
<dbReference type="GO" id="GO:0055052">
    <property type="term" value="C:ATP-binding cassette (ABC) transporter complex, substrate-binding subunit-containing"/>
    <property type="evidence" value="ECO:0007669"/>
    <property type="project" value="TreeGrafter"/>
</dbReference>